<dbReference type="Proteomes" id="UP000642910">
    <property type="component" value="Unassembled WGS sequence"/>
</dbReference>
<reference evidence="1 2" key="1">
    <citation type="submission" date="2020-11" db="EMBL/GenBank/DDBJ databases">
        <title>Genomic insight of Alicyclobacillus mali FL 18 reveals a new arsenic-resistant strain, with potential in environmental biotechnology.</title>
        <authorList>
            <person name="Fiorentino G."/>
            <person name="Gallo G."/>
            <person name="Aulitto M."/>
        </authorList>
    </citation>
    <scope>NUCLEOTIDE SEQUENCE [LARGE SCALE GENOMIC DNA]</scope>
    <source>
        <strain evidence="1 2">FL 18</strain>
    </source>
</reference>
<sequence>MSRQDALMKTLTRSLSGGALDAIGVYGVELVEPVETELPANVLRMDRVWRTADGSLFHLEFQAKREATLHRFLEYDARLANQMRCPIRTVILYHASVSSAPEELNIGTAQYRVENVFLARVDGDEALDQVECHVRDGYWEPRDRVRLALAMNMRLENPAGAFERVLSLIPQVRDENERELVVSALLTLGEQALSEEQRLRLRKELRTMYRLIDEIFEDGRREGRLEGFKEGLQEGMEKGVEKGIEKGMEIGSEMGVRRVARNMLEAGMPYEVIERATGLSRDVIESLQKQVN</sequence>
<protein>
    <recommendedName>
        <fullName evidence="3">Rpn family recombination-promoting nuclease/putative transposase</fullName>
    </recommendedName>
</protein>
<proteinExistence type="predicted"/>
<dbReference type="RefSeq" id="WP_195866946.1">
    <property type="nucleotide sequence ID" value="NZ_JADPKZ010000023.1"/>
</dbReference>
<accession>A0ABS0F026</accession>
<keyword evidence="2" id="KW-1185">Reference proteome</keyword>
<comment type="caution">
    <text evidence="1">The sequence shown here is derived from an EMBL/GenBank/DDBJ whole genome shotgun (WGS) entry which is preliminary data.</text>
</comment>
<evidence type="ECO:0008006" key="3">
    <source>
        <dbReference type="Google" id="ProtNLM"/>
    </source>
</evidence>
<name>A0ABS0F026_9BACL</name>
<dbReference type="EMBL" id="JADPKZ010000023">
    <property type="protein sequence ID" value="MBF8376636.1"/>
    <property type="molecule type" value="Genomic_DNA"/>
</dbReference>
<evidence type="ECO:0000313" key="1">
    <source>
        <dbReference type="EMBL" id="MBF8376636.1"/>
    </source>
</evidence>
<evidence type="ECO:0000313" key="2">
    <source>
        <dbReference type="Proteomes" id="UP000642910"/>
    </source>
</evidence>
<organism evidence="1 2">
    <name type="scientific">Alicyclobacillus mali</name>
    <name type="common">ex Roth et al. 2021</name>
    <dbReference type="NCBI Taxonomy" id="1123961"/>
    <lineage>
        <taxon>Bacteria</taxon>
        <taxon>Bacillati</taxon>
        <taxon>Bacillota</taxon>
        <taxon>Bacilli</taxon>
        <taxon>Bacillales</taxon>
        <taxon>Alicyclobacillaceae</taxon>
        <taxon>Alicyclobacillus</taxon>
    </lineage>
</organism>
<gene>
    <name evidence="1" type="ORF">IW967_01930</name>
</gene>